<proteinExistence type="predicted"/>
<reference evidence="1" key="1">
    <citation type="submission" date="2018-06" db="EMBL/GenBank/DDBJ databases">
        <authorList>
            <person name="Zhirakovskaya E."/>
        </authorList>
    </citation>
    <scope>NUCLEOTIDE SEQUENCE</scope>
</reference>
<accession>A0A3B0VNX3</accession>
<protein>
    <submittedName>
        <fullName evidence="1">Uncharacterized protein</fullName>
    </submittedName>
</protein>
<evidence type="ECO:0000313" key="1">
    <source>
        <dbReference type="EMBL" id="VAW33334.1"/>
    </source>
</evidence>
<organism evidence="1">
    <name type="scientific">hydrothermal vent metagenome</name>
    <dbReference type="NCBI Taxonomy" id="652676"/>
    <lineage>
        <taxon>unclassified sequences</taxon>
        <taxon>metagenomes</taxon>
        <taxon>ecological metagenomes</taxon>
    </lineage>
</organism>
<sequence length="177" mass="20474">MNKKSTVMKVSSSFGIASVNIPLAMNLSTKFCISRWSGIRWYHVDNEILDWLPKRQPEMPARRIIIDKPQSGNIFDIASNVFCLPRTISISRLQKLIIEHDKIMTLPQVNMMLNGTLKKLFQHEKVAFFLCGGFKEDNVCIGRIGYLEKYKKYYLLLSVLNAEFREDELLVSPNIFL</sequence>
<dbReference type="EMBL" id="UOEV01000094">
    <property type="protein sequence ID" value="VAW33334.1"/>
    <property type="molecule type" value="Genomic_DNA"/>
</dbReference>
<dbReference type="AlphaFoldDB" id="A0A3B0VNX3"/>
<name>A0A3B0VNX3_9ZZZZ</name>
<gene>
    <name evidence="1" type="ORF">MNBD_CPR01-569</name>
</gene>